<dbReference type="OrthoDB" id="1368at2759"/>
<sequence length="501" mass="56275">MADLFRASNASPDAPVVLDRNLRFVTRVGLRAIDPFSKPRPLFNIFIRALIATALFRCWHIILFFTAWATCITLICHNIRDISVQSTLLTVWGTVLGFIVSYRTSSSFQRYDDGRKHWSAITYGCRTFVRTIWFHIPDTSAADEVCKPDMPLDEQRARVLIEKKSAVNLVEAFAVAVKHYLRGEEGIYYDDLYHLLKHLPAYALPAGRPSLAHTRTNLHSAGEDTKSPERLHPSEEGDGLPYPVTSPHLRPAHNPPRNSIFDIFPLSLIAFVLLKKGRDIKGRKAAKKHASERVVSHNIPLEITLYLSSYIAALQARRAIDVPTTNTLIAALNCLVDSLTGLERILTTPIPFSYSVHLWTVMMVYCLTLPFQVWKYLGWVTIPFTTITAFIFFGFIVAGEEIENPFGYDKNDLNMDYFTENIIRQEILAVTAYPIPKVSDWAFSPQNDLFGVGLGTRPGSGIDGMGGSEANVIPPEEWVRRGTVHMRSVLEAGMKVVNRAG</sequence>
<organism evidence="10 11">
    <name type="scientific">Botryobasidium botryosum (strain FD-172 SS1)</name>
    <dbReference type="NCBI Taxonomy" id="930990"/>
    <lineage>
        <taxon>Eukaryota</taxon>
        <taxon>Fungi</taxon>
        <taxon>Dikarya</taxon>
        <taxon>Basidiomycota</taxon>
        <taxon>Agaricomycotina</taxon>
        <taxon>Agaricomycetes</taxon>
        <taxon>Cantharellales</taxon>
        <taxon>Botryobasidiaceae</taxon>
        <taxon>Botryobasidium</taxon>
    </lineage>
</organism>
<gene>
    <name evidence="10" type="ORF">BOTBODRAFT_188348</name>
</gene>
<dbReference type="PANTHER" id="PTHR33281">
    <property type="entry name" value="UPF0187 PROTEIN YNEE"/>
    <property type="match status" value="1"/>
</dbReference>
<evidence type="ECO:0000256" key="8">
    <source>
        <dbReference type="SAM" id="MobiDB-lite"/>
    </source>
</evidence>
<protein>
    <submittedName>
        <fullName evidence="10">Uncharacterized protein</fullName>
    </submittedName>
</protein>
<proteinExistence type="predicted"/>
<evidence type="ECO:0000256" key="6">
    <source>
        <dbReference type="ARBA" id="ARBA00023065"/>
    </source>
</evidence>
<keyword evidence="2" id="KW-0813">Transport</keyword>
<feature type="transmembrane region" description="Helical" evidence="9">
    <location>
        <begin position="45"/>
        <end position="75"/>
    </location>
</feature>
<dbReference type="InParanoid" id="A0A067MP05"/>
<evidence type="ECO:0000256" key="7">
    <source>
        <dbReference type="ARBA" id="ARBA00023136"/>
    </source>
</evidence>
<keyword evidence="3" id="KW-1003">Cell membrane</keyword>
<keyword evidence="7 9" id="KW-0472">Membrane</keyword>
<evidence type="ECO:0000313" key="11">
    <source>
        <dbReference type="Proteomes" id="UP000027195"/>
    </source>
</evidence>
<dbReference type="EMBL" id="KL198042">
    <property type="protein sequence ID" value="KDQ13622.1"/>
    <property type="molecule type" value="Genomic_DNA"/>
</dbReference>
<dbReference type="InterPro" id="IPR044669">
    <property type="entry name" value="YneE/VCCN1/2-like"/>
</dbReference>
<keyword evidence="11" id="KW-1185">Reference proteome</keyword>
<dbReference type="Proteomes" id="UP000027195">
    <property type="component" value="Unassembled WGS sequence"/>
</dbReference>
<feature type="region of interest" description="Disordered" evidence="8">
    <location>
        <begin position="218"/>
        <end position="253"/>
    </location>
</feature>
<feature type="transmembrane region" description="Helical" evidence="9">
    <location>
        <begin position="82"/>
        <end position="102"/>
    </location>
</feature>
<evidence type="ECO:0000256" key="3">
    <source>
        <dbReference type="ARBA" id="ARBA00022475"/>
    </source>
</evidence>
<keyword evidence="4 9" id="KW-0812">Transmembrane</keyword>
<keyword evidence="5 9" id="KW-1133">Transmembrane helix</keyword>
<evidence type="ECO:0000256" key="1">
    <source>
        <dbReference type="ARBA" id="ARBA00004651"/>
    </source>
</evidence>
<evidence type="ECO:0000256" key="5">
    <source>
        <dbReference type="ARBA" id="ARBA00022989"/>
    </source>
</evidence>
<name>A0A067MP05_BOTB1</name>
<feature type="compositionally biased region" description="Basic and acidic residues" evidence="8">
    <location>
        <begin position="221"/>
        <end position="235"/>
    </location>
</feature>
<dbReference type="STRING" id="930990.A0A067MP05"/>
<evidence type="ECO:0000313" key="10">
    <source>
        <dbReference type="EMBL" id="KDQ13622.1"/>
    </source>
</evidence>
<evidence type="ECO:0000256" key="4">
    <source>
        <dbReference type="ARBA" id="ARBA00022692"/>
    </source>
</evidence>
<dbReference type="AlphaFoldDB" id="A0A067MP05"/>
<comment type="subcellular location">
    <subcellularLocation>
        <location evidence="1">Cell membrane</location>
        <topology evidence="1">Multi-pass membrane protein</topology>
    </subcellularLocation>
</comment>
<accession>A0A067MP05</accession>
<reference evidence="11" key="1">
    <citation type="journal article" date="2014" name="Proc. Natl. Acad. Sci. U.S.A.">
        <title>Extensive sampling of basidiomycete genomes demonstrates inadequacy of the white-rot/brown-rot paradigm for wood decay fungi.</title>
        <authorList>
            <person name="Riley R."/>
            <person name="Salamov A.A."/>
            <person name="Brown D.W."/>
            <person name="Nagy L.G."/>
            <person name="Floudas D."/>
            <person name="Held B.W."/>
            <person name="Levasseur A."/>
            <person name="Lombard V."/>
            <person name="Morin E."/>
            <person name="Otillar R."/>
            <person name="Lindquist E.A."/>
            <person name="Sun H."/>
            <person name="LaButti K.M."/>
            <person name="Schmutz J."/>
            <person name="Jabbour D."/>
            <person name="Luo H."/>
            <person name="Baker S.E."/>
            <person name="Pisabarro A.G."/>
            <person name="Walton J.D."/>
            <person name="Blanchette R.A."/>
            <person name="Henrissat B."/>
            <person name="Martin F."/>
            <person name="Cullen D."/>
            <person name="Hibbett D.S."/>
            <person name="Grigoriev I.V."/>
        </authorList>
    </citation>
    <scope>NUCLEOTIDE SEQUENCE [LARGE SCALE GENOMIC DNA]</scope>
    <source>
        <strain evidence="11">FD-172 SS1</strain>
    </source>
</reference>
<dbReference type="GO" id="GO:0005254">
    <property type="term" value="F:chloride channel activity"/>
    <property type="evidence" value="ECO:0007669"/>
    <property type="project" value="InterPro"/>
</dbReference>
<evidence type="ECO:0000256" key="2">
    <source>
        <dbReference type="ARBA" id="ARBA00022448"/>
    </source>
</evidence>
<evidence type="ECO:0000256" key="9">
    <source>
        <dbReference type="SAM" id="Phobius"/>
    </source>
</evidence>
<dbReference type="Pfam" id="PF25539">
    <property type="entry name" value="Bestrophin_2"/>
    <property type="match status" value="2"/>
</dbReference>
<feature type="transmembrane region" description="Helical" evidence="9">
    <location>
        <begin position="352"/>
        <end position="371"/>
    </location>
</feature>
<keyword evidence="6" id="KW-0406">Ion transport</keyword>
<feature type="transmembrane region" description="Helical" evidence="9">
    <location>
        <begin position="377"/>
        <end position="398"/>
    </location>
</feature>
<dbReference type="GO" id="GO:0005886">
    <property type="term" value="C:plasma membrane"/>
    <property type="evidence" value="ECO:0007669"/>
    <property type="project" value="UniProtKB-SubCell"/>
</dbReference>
<dbReference type="HOGENOM" id="CLU_029790_6_1_1"/>
<dbReference type="PANTHER" id="PTHR33281:SF19">
    <property type="entry name" value="VOLTAGE-DEPENDENT ANION CHANNEL-FORMING PROTEIN YNEE"/>
    <property type="match status" value="1"/>
</dbReference>